<dbReference type="AlphaFoldDB" id="A0AA37NI55"/>
<gene>
    <name evidence="1" type="ORF">CE91St7_10560</name>
</gene>
<dbReference type="EMBL" id="BQOB01000001">
    <property type="protein sequence ID" value="GKH80172.1"/>
    <property type="molecule type" value="Genomic_DNA"/>
</dbReference>
<comment type="caution">
    <text evidence="1">The sequence shown here is derived from an EMBL/GenBank/DDBJ whole genome shotgun (WGS) entry which is preliminary data.</text>
</comment>
<dbReference type="Proteomes" id="UP001055104">
    <property type="component" value="Unassembled WGS sequence"/>
</dbReference>
<proteinExistence type="predicted"/>
<protein>
    <submittedName>
        <fullName evidence="1">Uncharacterized protein</fullName>
    </submittedName>
</protein>
<accession>A0AA37NI55</accession>
<reference evidence="1" key="1">
    <citation type="submission" date="2022-01" db="EMBL/GenBank/DDBJ databases">
        <title>Novel bile acid biosynthetic pathways are enriched in the microbiome of centenarians.</title>
        <authorList>
            <person name="Sato Y."/>
            <person name="Atarashi K."/>
            <person name="Plichta R.D."/>
            <person name="Arai Y."/>
            <person name="Sasajima S."/>
            <person name="Kearney M.S."/>
            <person name="Suda W."/>
            <person name="Takeshita K."/>
            <person name="Sasaki T."/>
            <person name="Okamoto S."/>
            <person name="Skelly N.A."/>
            <person name="Okamura Y."/>
            <person name="Vlamakis H."/>
            <person name="Li Y."/>
            <person name="Tanoue T."/>
            <person name="Takei H."/>
            <person name="Nittono H."/>
            <person name="Narushima S."/>
            <person name="Irie J."/>
            <person name="Itoh H."/>
            <person name="Moriya K."/>
            <person name="Sugiura Y."/>
            <person name="Suematsu M."/>
            <person name="Moritoki N."/>
            <person name="Shibata S."/>
            <person name="Littman R.D."/>
            <person name="Fischbach A.M."/>
            <person name="Uwamino Y."/>
            <person name="Inoue T."/>
            <person name="Honda A."/>
            <person name="Hattori M."/>
            <person name="Murai T."/>
            <person name="Xavier J.R."/>
            <person name="Hirose N."/>
            <person name="Honda K."/>
        </authorList>
    </citation>
    <scope>NUCLEOTIDE SEQUENCE</scope>
    <source>
        <strain evidence="1">CE91-St7</strain>
    </source>
</reference>
<name>A0AA37NI55_9BACT</name>
<organism evidence="1 2">
    <name type="scientific">Phocaeicola dorei</name>
    <dbReference type="NCBI Taxonomy" id="357276"/>
    <lineage>
        <taxon>Bacteria</taxon>
        <taxon>Pseudomonadati</taxon>
        <taxon>Bacteroidota</taxon>
        <taxon>Bacteroidia</taxon>
        <taxon>Bacteroidales</taxon>
        <taxon>Bacteroidaceae</taxon>
        <taxon>Phocaeicola</taxon>
    </lineage>
</organism>
<evidence type="ECO:0000313" key="2">
    <source>
        <dbReference type="Proteomes" id="UP001055104"/>
    </source>
</evidence>
<sequence>MRGGGNTAHTPFVTTEKTSEMKYYFILTDGRDAWVQFVYLPTQDEASGYIRDLRSVGISVHGYNLWNKDTRPIAERTLERVLQRIKR</sequence>
<evidence type="ECO:0000313" key="1">
    <source>
        <dbReference type="EMBL" id="GKH80172.1"/>
    </source>
</evidence>